<dbReference type="GO" id="GO:0050308">
    <property type="term" value="F:sugar-phosphatase activity"/>
    <property type="evidence" value="ECO:0007669"/>
    <property type="project" value="TreeGrafter"/>
</dbReference>
<protein>
    <submittedName>
        <fullName evidence="1">HAD-IA family hydrolase</fullName>
    </submittedName>
</protein>
<dbReference type="Gene3D" id="3.40.50.1000">
    <property type="entry name" value="HAD superfamily/HAD-like"/>
    <property type="match status" value="1"/>
</dbReference>
<dbReference type="Pfam" id="PF13419">
    <property type="entry name" value="HAD_2"/>
    <property type="match status" value="1"/>
</dbReference>
<dbReference type="InterPro" id="IPR041492">
    <property type="entry name" value="HAD_2"/>
</dbReference>
<reference evidence="1" key="1">
    <citation type="submission" date="2022-10" db="EMBL/GenBank/DDBJ databases">
        <title>Gaoshiqiia sediminis gen. nov., sp. nov., isolated from coastal sediment.</title>
        <authorList>
            <person name="Yu W.X."/>
            <person name="Mu D.S."/>
            <person name="Du J.Z."/>
            <person name="Liang Y.Q."/>
        </authorList>
    </citation>
    <scope>NUCLEOTIDE SEQUENCE</scope>
    <source>
        <strain evidence="1">A06</strain>
    </source>
</reference>
<dbReference type="RefSeq" id="WP_282590342.1">
    <property type="nucleotide sequence ID" value="NZ_JAPAAF010000003.1"/>
</dbReference>
<dbReference type="AlphaFoldDB" id="A0AA41Y5X9"/>
<dbReference type="InterPro" id="IPR006439">
    <property type="entry name" value="HAD-SF_hydro_IA"/>
</dbReference>
<dbReference type="NCBIfam" id="TIGR01509">
    <property type="entry name" value="HAD-SF-IA-v3"/>
    <property type="match status" value="1"/>
</dbReference>
<comment type="caution">
    <text evidence="1">The sequence shown here is derived from an EMBL/GenBank/DDBJ whole genome shotgun (WGS) entry which is preliminary data.</text>
</comment>
<dbReference type="Proteomes" id="UP001163821">
    <property type="component" value="Unassembled WGS sequence"/>
</dbReference>
<dbReference type="SUPFAM" id="SSF56784">
    <property type="entry name" value="HAD-like"/>
    <property type="match status" value="1"/>
</dbReference>
<evidence type="ECO:0000313" key="2">
    <source>
        <dbReference type="Proteomes" id="UP001163821"/>
    </source>
</evidence>
<sequence>MKLDKHPEAEALIFDLDGTLSDSLPVHIATWHKVCAHYNCTFNEGIIEEMTGMPTIRFAERVIADNNLQGIDPEEIVRMKQETFWESANLLRPHVPVVDLVMKYHGKIPLAVGTGASRRSAMVQLETLNLTHYFDAIVTADDVTRHKPEPETFLKCAELIKVKPEKCQVLEDGVLGMEAAKTAGMYLIDVRPFTYQ</sequence>
<evidence type="ECO:0000313" key="1">
    <source>
        <dbReference type="EMBL" id="MCW0481732.1"/>
    </source>
</evidence>
<dbReference type="Gene3D" id="1.10.150.240">
    <property type="entry name" value="Putative phosphatase, domain 2"/>
    <property type="match status" value="1"/>
</dbReference>
<dbReference type="EMBL" id="JAPAAF010000003">
    <property type="protein sequence ID" value="MCW0481732.1"/>
    <property type="molecule type" value="Genomic_DNA"/>
</dbReference>
<organism evidence="1 2">
    <name type="scientific">Gaoshiqia sediminis</name>
    <dbReference type="NCBI Taxonomy" id="2986998"/>
    <lineage>
        <taxon>Bacteria</taxon>
        <taxon>Pseudomonadati</taxon>
        <taxon>Bacteroidota</taxon>
        <taxon>Bacteroidia</taxon>
        <taxon>Marinilabiliales</taxon>
        <taxon>Prolixibacteraceae</taxon>
        <taxon>Gaoshiqia</taxon>
    </lineage>
</organism>
<dbReference type="PANTHER" id="PTHR43481">
    <property type="entry name" value="FRUCTOSE-1-PHOSPHATE PHOSPHATASE"/>
    <property type="match status" value="1"/>
</dbReference>
<dbReference type="InterPro" id="IPR036412">
    <property type="entry name" value="HAD-like_sf"/>
</dbReference>
<keyword evidence="2" id="KW-1185">Reference proteome</keyword>
<dbReference type="InterPro" id="IPR051806">
    <property type="entry name" value="HAD-like_SPP"/>
</dbReference>
<dbReference type="InterPro" id="IPR023214">
    <property type="entry name" value="HAD_sf"/>
</dbReference>
<dbReference type="PANTHER" id="PTHR43481:SF4">
    <property type="entry name" value="GLYCEROL-1-PHOSPHATE PHOSPHOHYDROLASE 1-RELATED"/>
    <property type="match status" value="1"/>
</dbReference>
<keyword evidence="1" id="KW-0378">Hydrolase</keyword>
<dbReference type="InterPro" id="IPR023198">
    <property type="entry name" value="PGP-like_dom2"/>
</dbReference>
<proteinExistence type="predicted"/>
<dbReference type="SFLD" id="SFLDG01129">
    <property type="entry name" value="C1.5:_HAD__Beta-PGM__Phosphata"/>
    <property type="match status" value="1"/>
</dbReference>
<accession>A0AA41Y5X9</accession>
<dbReference type="SFLD" id="SFLDS00003">
    <property type="entry name" value="Haloacid_Dehalogenase"/>
    <property type="match status" value="1"/>
</dbReference>
<dbReference type="CDD" id="cd07505">
    <property type="entry name" value="HAD_BPGM-like"/>
    <property type="match status" value="1"/>
</dbReference>
<gene>
    <name evidence="1" type="ORF">N2K84_03250</name>
</gene>
<name>A0AA41Y5X9_9BACT</name>